<dbReference type="Proteomes" id="UP000775547">
    <property type="component" value="Unassembled WGS sequence"/>
</dbReference>
<reference evidence="2" key="2">
    <citation type="submission" date="2021-10" db="EMBL/GenBank/DDBJ databases">
        <title>Phylogenomics reveals ancestral predisposition of the termite-cultivated fungus Termitomyces towards a domesticated lifestyle.</title>
        <authorList>
            <person name="Auxier B."/>
            <person name="Grum-Grzhimaylo A."/>
            <person name="Cardenas M.E."/>
            <person name="Lodge J.D."/>
            <person name="Laessoe T."/>
            <person name="Pedersen O."/>
            <person name="Smith M.E."/>
            <person name="Kuyper T.W."/>
            <person name="Franco-Molano E.A."/>
            <person name="Baroni T.J."/>
            <person name="Aanen D.K."/>
        </authorList>
    </citation>
    <scope>NUCLEOTIDE SEQUENCE</scope>
    <source>
        <strain evidence="2">AP01</strain>
        <tissue evidence="2">Mycelium</tissue>
    </source>
</reference>
<reference evidence="2" key="1">
    <citation type="submission" date="2020-07" db="EMBL/GenBank/DDBJ databases">
        <authorList>
            <person name="Nieuwenhuis M."/>
            <person name="Van De Peppel L.J.J."/>
        </authorList>
    </citation>
    <scope>NUCLEOTIDE SEQUENCE</scope>
    <source>
        <strain evidence="2">AP01</strain>
        <tissue evidence="2">Mycelium</tissue>
    </source>
</reference>
<sequence>MDHLYNTRAHSSPWDNSFLAGNIPIVLVTVTVSVLAVLISFLFVAINIWETSTFLSRKRHHTAKLAEMQAHETEARGLLEALKTEFELTHQVIRREGDEVRRSKTLALREMVGESERAYQAIRDEGERATRHIEEHRDAMRACIEVSELLGEQVQNHRMELATFEVDVNVMSRTFRDRMRMIQNAFAAIGGCVGKQVDQLDQHVGFLRSSLPAYLKIAHR</sequence>
<keyword evidence="1" id="KW-0472">Membrane</keyword>
<organism evidence="2 3">
    <name type="scientific">Asterophora parasitica</name>
    <dbReference type="NCBI Taxonomy" id="117018"/>
    <lineage>
        <taxon>Eukaryota</taxon>
        <taxon>Fungi</taxon>
        <taxon>Dikarya</taxon>
        <taxon>Basidiomycota</taxon>
        <taxon>Agaricomycotina</taxon>
        <taxon>Agaricomycetes</taxon>
        <taxon>Agaricomycetidae</taxon>
        <taxon>Agaricales</taxon>
        <taxon>Tricholomatineae</taxon>
        <taxon>Lyophyllaceae</taxon>
        <taxon>Asterophora</taxon>
    </lineage>
</organism>
<evidence type="ECO:0000313" key="2">
    <source>
        <dbReference type="EMBL" id="KAG5641034.1"/>
    </source>
</evidence>
<name>A0A9P7FZA2_9AGAR</name>
<gene>
    <name evidence="2" type="ORF">DXG03_006315</name>
</gene>
<dbReference type="EMBL" id="JABCKV010000408">
    <property type="protein sequence ID" value="KAG5641034.1"/>
    <property type="molecule type" value="Genomic_DNA"/>
</dbReference>
<keyword evidence="1" id="KW-1133">Transmembrane helix</keyword>
<protein>
    <submittedName>
        <fullName evidence="2">Uncharacterized protein</fullName>
    </submittedName>
</protein>
<evidence type="ECO:0000313" key="3">
    <source>
        <dbReference type="Proteomes" id="UP000775547"/>
    </source>
</evidence>
<feature type="transmembrane region" description="Helical" evidence="1">
    <location>
        <begin position="23"/>
        <end position="49"/>
    </location>
</feature>
<keyword evidence="3" id="KW-1185">Reference proteome</keyword>
<comment type="caution">
    <text evidence="2">The sequence shown here is derived from an EMBL/GenBank/DDBJ whole genome shotgun (WGS) entry which is preliminary data.</text>
</comment>
<keyword evidence="1" id="KW-0812">Transmembrane</keyword>
<dbReference type="AlphaFoldDB" id="A0A9P7FZA2"/>
<proteinExistence type="predicted"/>
<accession>A0A9P7FZA2</accession>
<dbReference type="Gene3D" id="1.10.287.1490">
    <property type="match status" value="1"/>
</dbReference>
<evidence type="ECO:0000256" key="1">
    <source>
        <dbReference type="SAM" id="Phobius"/>
    </source>
</evidence>